<evidence type="ECO:0000256" key="11">
    <source>
        <dbReference type="ARBA" id="ARBA00022889"/>
    </source>
</evidence>
<keyword evidence="6" id="KW-0479">Metal-binding</keyword>
<dbReference type="Gene3D" id="3.40.50.410">
    <property type="entry name" value="von Willebrand factor, type A domain"/>
    <property type="match status" value="1"/>
</dbReference>
<sequence>MDGGYRYRHLIWATMMLSLLSTMCNAQAVTEPPPIDPQDLQDNICSAARTCGECIALDPMCGWCGDQGYAEETNFRRCDLQANLMNKTCQDITFPESSVTVVQNDPLSDAGEGPSTEAVQVAPQKITLKLRPKETADLTVSVRQARDYPVDLYYVMDLSRSMQDDLDNLKELATTLAYEIGNITRNFRLGFGSFVEKTVAPYVDTAIGSLMEPCPGCEAPYNFRNHLPLDINTDLFSQRVNETSVSGNLDLPEAGLDALMQVTVCKDQIGWLPRARHIVVYTSDGSFHFAGDGKLGGVVQPNDGKCHLNPDTGYNTKANEYDYPSIGHLNVRMREQNVIPIFAVTAKQMSLYQTLARFIEGSTVGTLAQDSSNVVQLIKDNYEKITSRVEIVDNSPENLAVSYTSRCLDEAPRPNSKVCTGLRLGETVSFDVSVEATSCPDNNIQKFSIGPIGFDESILITVEVACECECEASAVPNSEYCTNGNGTLSCGQCACDPGRYGKQCECSSTDDAGTSFRDKYENVASCRANTNSTSSIVCSGRGECICGECACFERQNRKEIISGRYCECDNFSCERYDSELCGGPDRGECVCDEKKRRSACKCRPGYVGNACGCATSTAACIASNGLICNGRGRCNCNKCTCESPFQGETCEVCKTCIGKCSSYRPCVECQVYGVDISPADCNKCNVAVVIERDLPTINGSSLCVFPVPEGHSNCSQTYSFVYETLSNGTILVHLVEPGECGGDSGSGGNDGDGPVVEKDASGSEIFIFVISTVVAIVLIGLVLLALLRAATFLHDKREFARFQKEQKSAVWDQAQNPIYKPSTSTYVNPLYGK</sequence>
<dbReference type="SUPFAM" id="SSF69687">
    <property type="entry name" value="Integrin beta tail domain"/>
    <property type="match status" value="1"/>
</dbReference>
<feature type="transmembrane region" description="Helical" evidence="19">
    <location>
        <begin position="765"/>
        <end position="787"/>
    </location>
</feature>
<feature type="disulfide bond" evidence="17">
    <location>
        <begin position="641"/>
        <end position="650"/>
    </location>
</feature>
<feature type="disulfide bond" evidence="17">
    <location>
        <begin position="634"/>
        <end position="639"/>
    </location>
</feature>
<evidence type="ECO:0000259" key="22">
    <source>
        <dbReference type="SMART" id="SM00423"/>
    </source>
</evidence>
<feature type="disulfide bond" evidence="17">
    <location>
        <begin position="490"/>
        <end position="538"/>
    </location>
</feature>
<dbReference type="PANTHER" id="PTHR10082">
    <property type="entry name" value="INTEGRIN BETA SUBUNIT"/>
    <property type="match status" value="1"/>
</dbReference>
<evidence type="ECO:0000259" key="21">
    <source>
        <dbReference type="SMART" id="SM00187"/>
    </source>
</evidence>
<feature type="signal peptide" evidence="20">
    <location>
        <begin position="1"/>
        <end position="26"/>
    </location>
</feature>
<dbReference type="InterPro" id="IPR002369">
    <property type="entry name" value="Integrin_bsu_VWA"/>
</dbReference>
<dbReference type="InterPro" id="IPR033760">
    <property type="entry name" value="Integrin_beta_N"/>
</dbReference>
<dbReference type="GO" id="GO:0033627">
    <property type="term" value="P:cell adhesion mediated by integrin"/>
    <property type="evidence" value="ECO:0007669"/>
    <property type="project" value="TreeGrafter"/>
</dbReference>
<feature type="domain" description="Integrin beta subunit VWA" evidence="21">
    <location>
        <begin position="50"/>
        <end position="468"/>
    </location>
</feature>
<keyword evidence="16" id="KW-0325">Glycoprotein</keyword>
<feature type="disulfide bond" evidence="17">
    <location>
        <begin position="660"/>
        <end position="669"/>
    </location>
</feature>
<dbReference type="OMA" id="NCVCGAC"/>
<dbReference type="InterPro" id="IPR014836">
    <property type="entry name" value="Integrin_bsu_cyt_dom"/>
</dbReference>
<feature type="disulfide bond" evidence="17">
    <location>
        <begin position="546"/>
        <end position="581"/>
    </location>
</feature>
<feature type="chain" id="PRO_5038275605" description="Integrin beta" evidence="20">
    <location>
        <begin position="27"/>
        <end position="833"/>
    </location>
</feature>
<keyword evidence="8" id="KW-0677">Repeat</keyword>
<dbReference type="PANTHER" id="PTHR10082:SF60">
    <property type="entry name" value="INTEGRIN BETA-PS"/>
    <property type="match status" value="1"/>
</dbReference>
<dbReference type="InterPro" id="IPR032695">
    <property type="entry name" value="Integrin_dom_sf"/>
</dbReference>
<dbReference type="SUPFAM" id="SSF53300">
    <property type="entry name" value="vWA-like"/>
    <property type="match status" value="1"/>
</dbReference>
<comment type="similarity">
    <text evidence="2 18">Belongs to the integrin beta chain family.</text>
</comment>
<dbReference type="InterPro" id="IPR040622">
    <property type="entry name" value="EGF_integrin_1"/>
</dbReference>
<evidence type="ECO:0000256" key="18">
    <source>
        <dbReference type="RuleBase" id="RU000633"/>
    </source>
</evidence>
<evidence type="ECO:0000256" key="5">
    <source>
        <dbReference type="ARBA" id="ARBA00022692"/>
    </source>
</evidence>
<evidence type="ECO:0000256" key="1">
    <source>
        <dbReference type="ARBA" id="ARBA00004251"/>
    </source>
</evidence>
<evidence type="ECO:0000256" key="15">
    <source>
        <dbReference type="ARBA" id="ARBA00023157"/>
    </source>
</evidence>
<evidence type="ECO:0000256" key="7">
    <source>
        <dbReference type="ARBA" id="ARBA00022729"/>
    </source>
</evidence>
<dbReference type="GO" id="GO:0008305">
    <property type="term" value="C:integrin complex"/>
    <property type="evidence" value="ECO:0007669"/>
    <property type="project" value="TreeGrafter"/>
</dbReference>
<dbReference type="GO" id="GO:0005925">
    <property type="term" value="C:focal adhesion"/>
    <property type="evidence" value="ECO:0007669"/>
    <property type="project" value="TreeGrafter"/>
</dbReference>
<dbReference type="InterPro" id="IPR015812">
    <property type="entry name" value="Integrin_bsu"/>
</dbReference>
<dbReference type="Pfam" id="PF08725">
    <property type="entry name" value="Integrin_b_cyt"/>
    <property type="match status" value="1"/>
</dbReference>
<evidence type="ECO:0000256" key="20">
    <source>
        <dbReference type="SAM" id="SignalP"/>
    </source>
</evidence>
<dbReference type="PROSITE" id="PS00243">
    <property type="entry name" value="I_EGF_1"/>
    <property type="match status" value="1"/>
</dbReference>
<feature type="disulfide bond" evidence="17">
    <location>
        <begin position="544"/>
        <end position="549"/>
    </location>
</feature>
<feature type="disulfide bond" evidence="17">
    <location>
        <begin position="214"/>
        <end position="217"/>
    </location>
</feature>
<name>A0A913ZC91_PATMI</name>
<evidence type="ECO:0000256" key="6">
    <source>
        <dbReference type="ARBA" id="ARBA00022723"/>
    </source>
</evidence>
<dbReference type="InterPro" id="IPR057073">
    <property type="entry name" value="EGF_integrin_2"/>
</dbReference>
<keyword evidence="7 20" id="KW-0732">Signal</keyword>
<keyword evidence="9" id="KW-0106">Calcium</keyword>
<feature type="disulfide bond" evidence="17">
    <location>
        <begin position="51"/>
        <end position="61"/>
    </location>
</feature>
<evidence type="ECO:0000256" key="8">
    <source>
        <dbReference type="ARBA" id="ARBA00022737"/>
    </source>
</evidence>
<dbReference type="Gene3D" id="1.20.5.100">
    <property type="entry name" value="Cytochrome c1, transmembrane anchor, C-terminal"/>
    <property type="match status" value="1"/>
</dbReference>
<dbReference type="InterPro" id="IPR013111">
    <property type="entry name" value="EGF_extracell"/>
</dbReference>
<evidence type="ECO:0000313" key="25">
    <source>
        <dbReference type="EnsemblMetazoa" id="XP_038049388.1"/>
    </source>
</evidence>
<dbReference type="AlphaFoldDB" id="A0A913ZC91"/>
<dbReference type="InterPro" id="IPR036349">
    <property type="entry name" value="Integrin_bsu_tail_dom_sf"/>
</dbReference>
<keyword evidence="13 18" id="KW-0401">Integrin</keyword>
<feature type="disulfide bond" evidence="17">
    <location>
        <begin position="591"/>
        <end position="628"/>
    </location>
</feature>
<proteinExistence type="inferred from homology"/>
<comment type="subcellular location">
    <subcellularLocation>
        <location evidence="1 18">Cell membrane</location>
        <topology evidence="1 18">Single-pass type I membrane protein</topology>
    </subcellularLocation>
</comment>
<dbReference type="Gene3D" id="2.60.40.1510">
    <property type="entry name" value="ntegrin, alpha v. Chain A, domain 3"/>
    <property type="match status" value="1"/>
</dbReference>
<dbReference type="InterPro" id="IPR036465">
    <property type="entry name" value="vWFA_dom_sf"/>
</dbReference>
<dbReference type="EnsemblMetazoa" id="XM_038193460.1">
    <property type="protein sequence ID" value="XP_038049388.1"/>
    <property type="gene ID" value="LOC119723006"/>
</dbReference>
<feature type="domain" description="Integrin beta subunit tail" evidence="24">
    <location>
        <begin position="660"/>
        <end position="743"/>
    </location>
</feature>
<dbReference type="GO" id="GO:0098609">
    <property type="term" value="P:cell-cell adhesion"/>
    <property type="evidence" value="ECO:0007669"/>
    <property type="project" value="TreeGrafter"/>
</dbReference>
<evidence type="ECO:0000256" key="17">
    <source>
        <dbReference type="PIRSR" id="PIRSR002512-1"/>
    </source>
</evidence>
<evidence type="ECO:0000256" key="19">
    <source>
        <dbReference type="SAM" id="Phobius"/>
    </source>
</evidence>
<evidence type="ECO:0000256" key="9">
    <source>
        <dbReference type="ARBA" id="ARBA00022837"/>
    </source>
</evidence>
<keyword evidence="11 18" id="KW-0130">Cell adhesion</keyword>
<keyword evidence="15 17" id="KW-1015">Disulfide bond</keyword>
<evidence type="ECO:0000256" key="13">
    <source>
        <dbReference type="ARBA" id="ARBA00023037"/>
    </source>
</evidence>
<dbReference type="SMART" id="SM00423">
    <property type="entry name" value="PSI"/>
    <property type="match status" value="1"/>
</dbReference>
<evidence type="ECO:0000256" key="3">
    <source>
        <dbReference type="ARBA" id="ARBA00022475"/>
    </source>
</evidence>
<keyword evidence="5 18" id="KW-0812">Transmembrane</keyword>
<feature type="disulfide bond" evidence="17">
    <location>
        <begin position="54"/>
        <end position="89"/>
    </location>
</feature>
<evidence type="ECO:0000256" key="14">
    <source>
        <dbReference type="ARBA" id="ARBA00023136"/>
    </source>
</evidence>
<feature type="disulfide bond" evidence="17">
    <location>
        <begin position="589"/>
        <end position="600"/>
    </location>
</feature>
<evidence type="ECO:0000313" key="26">
    <source>
        <dbReference type="Proteomes" id="UP000887568"/>
    </source>
</evidence>
<dbReference type="OrthoDB" id="410592at2759"/>
<dbReference type="GO" id="GO:0005178">
    <property type="term" value="F:integrin binding"/>
    <property type="evidence" value="ECO:0007669"/>
    <property type="project" value="TreeGrafter"/>
</dbReference>
<dbReference type="PIRSF" id="PIRSF002512">
    <property type="entry name" value="Integrin_B"/>
    <property type="match status" value="1"/>
</dbReference>
<feature type="domain" description="PSI" evidence="22">
    <location>
        <begin position="44"/>
        <end position="90"/>
    </location>
</feature>
<dbReference type="FunFam" id="2.10.25.10:FF:000075">
    <property type="entry name" value="Integrin beta"/>
    <property type="match status" value="1"/>
</dbReference>
<dbReference type="GO" id="GO:0040012">
    <property type="term" value="P:regulation of locomotion"/>
    <property type="evidence" value="ECO:0007669"/>
    <property type="project" value="UniProtKB-ARBA"/>
</dbReference>
<dbReference type="InterPro" id="IPR016201">
    <property type="entry name" value="PSI"/>
</dbReference>
<dbReference type="SUPFAM" id="SSF69179">
    <property type="entry name" value="Integrin domains"/>
    <property type="match status" value="1"/>
</dbReference>
<dbReference type="InterPro" id="IPR057243">
    <property type="entry name" value="Integrin_I-EGF_CS"/>
</dbReference>
<keyword evidence="3" id="KW-1003">Cell membrane</keyword>
<dbReference type="GO" id="GO:0016477">
    <property type="term" value="P:cell migration"/>
    <property type="evidence" value="ECO:0007669"/>
    <property type="project" value="TreeGrafter"/>
</dbReference>
<dbReference type="EnsemblMetazoa" id="XM_038193461.1">
    <property type="protein sequence ID" value="XP_038049389.1"/>
    <property type="gene ID" value="LOC119723006"/>
</dbReference>
<dbReference type="SMART" id="SM01242">
    <property type="entry name" value="Integrin_B_tail"/>
    <property type="match status" value="1"/>
</dbReference>
<feature type="disulfide bond" evidence="17">
    <location>
        <begin position="495"/>
        <end position="504"/>
    </location>
</feature>
<dbReference type="Pfam" id="PF00362">
    <property type="entry name" value="Integrin_beta"/>
    <property type="match status" value="1"/>
</dbReference>
<protein>
    <recommendedName>
        <fullName evidence="18">Integrin beta</fullName>
    </recommendedName>
</protein>
<feature type="disulfide bond" evidence="17">
    <location>
        <begin position="466"/>
        <end position="470"/>
    </location>
</feature>
<keyword evidence="26" id="KW-1185">Reference proteome</keyword>
<organism evidence="25 26">
    <name type="scientific">Patiria miniata</name>
    <name type="common">Bat star</name>
    <name type="synonym">Asterina miniata</name>
    <dbReference type="NCBI Taxonomy" id="46514"/>
    <lineage>
        <taxon>Eukaryota</taxon>
        <taxon>Metazoa</taxon>
        <taxon>Echinodermata</taxon>
        <taxon>Eleutherozoa</taxon>
        <taxon>Asterozoa</taxon>
        <taxon>Asteroidea</taxon>
        <taxon>Valvatacea</taxon>
        <taxon>Valvatida</taxon>
        <taxon>Asterinidae</taxon>
        <taxon>Patiria</taxon>
    </lineage>
</organism>
<feature type="disulfide bond" evidence="17">
    <location>
        <begin position="568"/>
        <end position="573"/>
    </location>
</feature>
<dbReference type="FunFam" id="2.10.25.10:FF:000098">
    <property type="entry name" value="Integrin beta"/>
    <property type="match status" value="1"/>
</dbReference>
<dbReference type="FunFam" id="2.10.25.10:FF:000155">
    <property type="entry name" value="Integrin beta"/>
    <property type="match status" value="1"/>
</dbReference>
<dbReference type="InterPro" id="IPR012896">
    <property type="entry name" value="Integrin_bsu_tail"/>
</dbReference>
<keyword evidence="4" id="KW-0245">EGF-like domain</keyword>
<dbReference type="Pfam" id="PF23105">
    <property type="entry name" value="EGF_integrin"/>
    <property type="match status" value="1"/>
</dbReference>
<feature type="disulfide bond" evidence="17">
    <location>
        <begin position="551"/>
        <end position="566"/>
    </location>
</feature>
<feature type="disulfide bond" evidence="17">
    <location>
        <begin position="481"/>
        <end position="493"/>
    </location>
</feature>
<accession>A0A913ZC91</accession>
<dbReference type="SMART" id="SM00187">
    <property type="entry name" value="INB"/>
    <property type="match status" value="1"/>
</dbReference>
<dbReference type="PRINTS" id="PR01186">
    <property type="entry name" value="INTEGRINB"/>
</dbReference>
<dbReference type="PROSITE" id="PS52047">
    <property type="entry name" value="I_EGF_2"/>
    <property type="match status" value="1"/>
</dbReference>
<dbReference type="SMART" id="SM01241">
    <property type="entry name" value="Integrin_b_cyt"/>
    <property type="match status" value="1"/>
</dbReference>
<dbReference type="GO" id="GO:0007229">
    <property type="term" value="P:integrin-mediated signaling pathway"/>
    <property type="evidence" value="ECO:0007669"/>
    <property type="project" value="UniProtKB-KW"/>
</dbReference>
<dbReference type="GO" id="GO:0051094">
    <property type="term" value="P:positive regulation of developmental process"/>
    <property type="evidence" value="ECO:0007669"/>
    <property type="project" value="UniProtKB-ARBA"/>
</dbReference>
<evidence type="ECO:0000256" key="4">
    <source>
        <dbReference type="ARBA" id="ARBA00022536"/>
    </source>
</evidence>
<evidence type="ECO:0000259" key="24">
    <source>
        <dbReference type="SMART" id="SM01242"/>
    </source>
</evidence>
<dbReference type="SUPFAM" id="SSF103575">
    <property type="entry name" value="Plexin repeat"/>
    <property type="match status" value="1"/>
</dbReference>
<feature type="disulfide bond" evidence="17">
    <location>
        <begin position="407"/>
        <end position="419"/>
    </location>
</feature>
<dbReference type="GO" id="GO:0046872">
    <property type="term" value="F:metal ion binding"/>
    <property type="evidence" value="ECO:0007669"/>
    <property type="project" value="UniProtKB-KW"/>
</dbReference>
<dbReference type="GO" id="GO:0009986">
    <property type="term" value="C:cell surface"/>
    <property type="evidence" value="ECO:0007669"/>
    <property type="project" value="TreeGrafter"/>
</dbReference>
<dbReference type="RefSeq" id="XP_038049388.1">
    <property type="nucleotide sequence ID" value="XM_038193460.1"/>
</dbReference>
<keyword evidence="12 19" id="KW-1133">Transmembrane helix</keyword>
<evidence type="ECO:0000256" key="2">
    <source>
        <dbReference type="ARBA" id="ARBA00007449"/>
    </source>
</evidence>
<dbReference type="Pfam" id="PF07974">
    <property type="entry name" value="EGF_2"/>
    <property type="match status" value="1"/>
</dbReference>
<dbReference type="Pfam" id="PF17205">
    <property type="entry name" value="PSI_integrin"/>
    <property type="match status" value="1"/>
</dbReference>
<dbReference type="SUPFAM" id="SSF57196">
    <property type="entry name" value="EGF/Laminin"/>
    <property type="match status" value="2"/>
</dbReference>
<dbReference type="RefSeq" id="XP_038049389.1">
    <property type="nucleotide sequence ID" value="XM_038193461.1"/>
</dbReference>
<dbReference type="FunFam" id="3.40.50.410:FF:000002">
    <property type="entry name" value="Integrin beta"/>
    <property type="match status" value="1"/>
</dbReference>
<dbReference type="Gene3D" id="3.30.1680.10">
    <property type="entry name" value="ligand-binding face of the semaphorins, domain 2"/>
    <property type="match status" value="1"/>
</dbReference>
<reference evidence="25" key="1">
    <citation type="submission" date="2022-11" db="UniProtKB">
        <authorList>
            <consortium name="EnsemblMetazoa"/>
        </authorList>
    </citation>
    <scope>IDENTIFICATION</scope>
</reference>
<dbReference type="Pfam" id="PF18372">
    <property type="entry name" value="I-EGF_1"/>
    <property type="match status" value="1"/>
</dbReference>
<feature type="disulfide bond" evidence="17">
    <location>
        <begin position="64"/>
        <end position="78"/>
    </location>
</feature>
<feature type="disulfide bond" evidence="17">
    <location>
        <begin position="613"/>
        <end position="620"/>
    </location>
</feature>
<keyword evidence="10" id="KW-0460">Magnesium</keyword>
<evidence type="ECO:0000256" key="12">
    <source>
        <dbReference type="ARBA" id="ARBA00022989"/>
    </source>
</evidence>
<evidence type="ECO:0000256" key="16">
    <source>
        <dbReference type="ARBA" id="ARBA00023180"/>
    </source>
</evidence>
<keyword evidence="14 19" id="KW-0472">Membrane</keyword>
<evidence type="ECO:0000256" key="10">
    <source>
        <dbReference type="ARBA" id="ARBA00022842"/>
    </source>
</evidence>
<evidence type="ECO:0000259" key="23">
    <source>
        <dbReference type="SMART" id="SM01241"/>
    </source>
</evidence>
<feature type="disulfide bond" evidence="17">
    <location>
        <begin position="666"/>
        <end position="740"/>
    </location>
</feature>
<dbReference type="GeneID" id="119723006"/>
<feature type="disulfide bond" evidence="17">
    <location>
        <begin position="602"/>
        <end position="611"/>
    </location>
</feature>
<feature type="disulfide bond" evidence="17">
    <location>
        <begin position="265"/>
        <end position="306"/>
    </location>
</feature>
<dbReference type="GO" id="GO:0007160">
    <property type="term" value="P:cell-matrix adhesion"/>
    <property type="evidence" value="ECO:0007669"/>
    <property type="project" value="TreeGrafter"/>
</dbReference>
<feature type="disulfide bond" evidence="17">
    <location>
        <begin position="636"/>
        <end position="681"/>
    </location>
</feature>
<feature type="domain" description="Integrin beta subunit cytoplasmic" evidence="23">
    <location>
        <begin position="788"/>
        <end position="833"/>
    </location>
</feature>
<dbReference type="Proteomes" id="UP000887568">
    <property type="component" value="Unplaced"/>
</dbReference>
<dbReference type="Gene3D" id="2.10.25.10">
    <property type="entry name" value="Laminin"/>
    <property type="match status" value="4"/>
</dbReference>